<dbReference type="AlphaFoldDB" id="A0A9Q8P9D2"/>
<dbReference type="OrthoDB" id="5121955at2759"/>
<protein>
    <submittedName>
        <fullName evidence="1">Cutinase transcription factor 1 beta</fullName>
    </submittedName>
</protein>
<evidence type="ECO:0000313" key="2">
    <source>
        <dbReference type="Proteomes" id="UP000756132"/>
    </source>
</evidence>
<reference evidence="1" key="1">
    <citation type="submission" date="2021-12" db="EMBL/GenBank/DDBJ databases">
        <authorList>
            <person name="Zaccaron A."/>
            <person name="Stergiopoulos I."/>
        </authorList>
    </citation>
    <scope>NUCLEOTIDE SEQUENCE</scope>
    <source>
        <strain evidence="1">Race5_Kim</strain>
    </source>
</reference>
<dbReference type="GeneID" id="71985476"/>
<dbReference type="Proteomes" id="UP000756132">
    <property type="component" value="Chromosome 5"/>
</dbReference>
<sequence>MSRMPHPKDPLLRAPATEHHGFLDQCHSFQVVDHSRTSMDRHPSFDDGPAFNLATQSSPVPMPESAPAFAASDALWNTDGPASAQTFTFDPGSASTHNFDFSHLTDTPDIDAIEKERPIIVNVPGLPASEDDYLRTQGCFQLPPVNVLRQMIWSYFQMVHPNLPVVSETEVWSLWDGSEFKLGTFSFLLVRAMVFAATNFVEPGVLSTLGFSSKRDARVAFYKQAKACFDIGVEKDPVALTQSCLLLTYYAPTYNTLRVNSYWLRTAAHYAKIANAARSVLLKRIWWGVILRDRILSLLLRRAGQVPLESPWTSASSVLDSGDFELELGKSHVYQLDAQHRNIKVISMTCSLVQHLTDALDLYRHEDLQSRLEHAGESLPANVAKIQTALATLLHWHERSSAESPFPIGLDDADETPAVCIYANMAFCYYSSAIFALNQHLILLTEAFPAARSLFSRVQEFVQVQLVKFLPISASAFIGIPLVLQAINVAAAHGSKTEAAENRRLQIFTRTLQAQQEHFDGSDFCADVLSNIVAYAQNDEKFQSSMANWRDGRNGTARDTNSQSSSEHTKVKLDWANLVSRRPRLFLRIMLYWDHALCTGAPPLDNYFPLVLRESRS</sequence>
<dbReference type="RefSeq" id="XP_047762187.1">
    <property type="nucleotide sequence ID" value="XM_047904746.1"/>
</dbReference>
<dbReference type="CDD" id="cd12148">
    <property type="entry name" value="fungal_TF_MHR"/>
    <property type="match status" value="1"/>
</dbReference>
<dbReference type="PANTHER" id="PTHR47425">
    <property type="entry name" value="FARB-RELATED"/>
    <property type="match status" value="1"/>
</dbReference>
<dbReference type="InterPro" id="IPR052761">
    <property type="entry name" value="Fungal_Detox/Toxin_TFs"/>
</dbReference>
<dbReference type="PANTHER" id="PTHR47425:SF2">
    <property type="entry name" value="FARB-RELATED"/>
    <property type="match status" value="1"/>
</dbReference>
<dbReference type="EMBL" id="CP090167">
    <property type="protein sequence ID" value="UJO17821.1"/>
    <property type="molecule type" value="Genomic_DNA"/>
</dbReference>
<name>A0A9Q8P9D2_PASFU</name>
<organism evidence="1 2">
    <name type="scientific">Passalora fulva</name>
    <name type="common">Tomato leaf mold</name>
    <name type="synonym">Cladosporium fulvum</name>
    <dbReference type="NCBI Taxonomy" id="5499"/>
    <lineage>
        <taxon>Eukaryota</taxon>
        <taxon>Fungi</taxon>
        <taxon>Dikarya</taxon>
        <taxon>Ascomycota</taxon>
        <taxon>Pezizomycotina</taxon>
        <taxon>Dothideomycetes</taxon>
        <taxon>Dothideomycetidae</taxon>
        <taxon>Mycosphaerellales</taxon>
        <taxon>Mycosphaerellaceae</taxon>
        <taxon>Fulvia</taxon>
    </lineage>
</organism>
<dbReference type="KEGG" id="ffu:CLAFUR5_05598"/>
<keyword evidence="2" id="KW-1185">Reference proteome</keyword>
<evidence type="ECO:0000313" key="1">
    <source>
        <dbReference type="EMBL" id="UJO17821.1"/>
    </source>
</evidence>
<reference evidence="1" key="2">
    <citation type="journal article" date="2022" name="Microb. Genom.">
        <title>A chromosome-scale genome assembly of the tomato pathogen Cladosporium fulvum reveals a compartmentalized genome architecture and the presence of a dispensable chromosome.</title>
        <authorList>
            <person name="Zaccaron A.Z."/>
            <person name="Chen L.H."/>
            <person name="Samaras A."/>
            <person name="Stergiopoulos I."/>
        </authorList>
    </citation>
    <scope>NUCLEOTIDE SEQUENCE</scope>
    <source>
        <strain evidence="1">Race5_Kim</strain>
    </source>
</reference>
<gene>
    <name evidence="1" type="ORF">CLAFUR5_05598</name>
</gene>
<accession>A0A9Q8P9D2</accession>
<proteinExistence type="predicted"/>